<dbReference type="PANTHER" id="PTHR47595:SF1">
    <property type="entry name" value="MYB_SANT-LIKE DNA-BINDING DOMAIN-CONTAINING PROTEIN"/>
    <property type="match status" value="1"/>
</dbReference>
<feature type="domain" description="Myb/SANT-like DNA-binding" evidence="2">
    <location>
        <begin position="18"/>
        <end position="105"/>
    </location>
</feature>
<dbReference type="Proteomes" id="UP001497644">
    <property type="component" value="Chromosome 6"/>
</dbReference>
<dbReference type="AlphaFoldDB" id="A0AAV2P079"/>
<keyword evidence="1" id="KW-0175">Coiled coil</keyword>
<gene>
    <name evidence="3" type="ORF">LPLAT_LOCUS10782</name>
</gene>
<dbReference type="PANTHER" id="PTHR47595">
    <property type="entry name" value="HEAT SHOCK 70 KDA PROTEIN 14"/>
    <property type="match status" value="1"/>
</dbReference>
<dbReference type="InterPro" id="IPR044822">
    <property type="entry name" value="Myb_DNA-bind_4"/>
</dbReference>
<accession>A0AAV2P079</accession>
<keyword evidence="4" id="KW-1185">Reference proteome</keyword>
<feature type="coiled-coil region" evidence="1">
    <location>
        <begin position="140"/>
        <end position="201"/>
    </location>
</feature>
<dbReference type="Gene3D" id="1.10.10.60">
    <property type="entry name" value="Homeodomain-like"/>
    <property type="match status" value="1"/>
</dbReference>
<proteinExistence type="predicted"/>
<organism evidence="3 4">
    <name type="scientific">Lasius platythorax</name>
    <dbReference type="NCBI Taxonomy" id="488582"/>
    <lineage>
        <taxon>Eukaryota</taxon>
        <taxon>Metazoa</taxon>
        <taxon>Ecdysozoa</taxon>
        <taxon>Arthropoda</taxon>
        <taxon>Hexapoda</taxon>
        <taxon>Insecta</taxon>
        <taxon>Pterygota</taxon>
        <taxon>Neoptera</taxon>
        <taxon>Endopterygota</taxon>
        <taxon>Hymenoptera</taxon>
        <taxon>Apocrita</taxon>
        <taxon>Aculeata</taxon>
        <taxon>Formicoidea</taxon>
        <taxon>Formicidae</taxon>
        <taxon>Formicinae</taxon>
        <taxon>Lasius</taxon>
        <taxon>Lasius</taxon>
    </lineage>
</organism>
<reference evidence="3" key="1">
    <citation type="submission" date="2024-04" db="EMBL/GenBank/DDBJ databases">
        <authorList>
            <consortium name="Molecular Ecology Group"/>
        </authorList>
    </citation>
    <scope>NUCLEOTIDE SEQUENCE</scope>
</reference>
<evidence type="ECO:0000259" key="2">
    <source>
        <dbReference type="Pfam" id="PF13837"/>
    </source>
</evidence>
<protein>
    <recommendedName>
        <fullName evidence="2">Myb/SANT-like DNA-binding domain-containing protein</fullName>
    </recommendedName>
</protein>
<name>A0AAV2P079_9HYME</name>
<dbReference type="Pfam" id="PF13837">
    <property type="entry name" value="Myb_DNA-bind_4"/>
    <property type="match status" value="1"/>
</dbReference>
<dbReference type="EMBL" id="OZ034829">
    <property type="protein sequence ID" value="CAL1685226.1"/>
    <property type="molecule type" value="Genomic_DNA"/>
</dbReference>
<evidence type="ECO:0000256" key="1">
    <source>
        <dbReference type="SAM" id="Coils"/>
    </source>
</evidence>
<sequence length="212" mass="24806">MATTNKSIKEVNNFVNCRVQWTEYMIKLLLAEINTYTESCTSPLNKQAWKIIATAVNTHGYNLTAENCIIKWTGMKKKYKIIRDAKNQTGAAKETWEYFDIIHDMLKTNPEITPLSIASSVRGFEVNVNAFNASESINVKRNLSNDNEHTENEENELNVELTNVLKNRPIRKRKSKKSTWIAELTEQKEKHHRENYDQRERFLSLLEKHFKK</sequence>
<evidence type="ECO:0000313" key="3">
    <source>
        <dbReference type="EMBL" id="CAL1685226.1"/>
    </source>
</evidence>
<evidence type="ECO:0000313" key="4">
    <source>
        <dbReference type="Proteomes" id="UP001497644"/>
    </source>
</evidence>